<organism evidence="2 3">
    <name type="scientific">Cordyceps fumosorosea (strain ARSEF 2679)</name>
    <name type="common">Isaria fumosorosea</name>
    <dbReference type="NCBI Taxonomy" id="1081104"/>
    <lineage>
        <taxon>Eukaryota</taxon>
        <taxon>Fungi</taxon>
        <taxon>Dikarya</taxon>
        <taxon>Ascomycota</taxon>
        <taxon>Pezizomycotina</taxon>
        <taxon>Sordariomycetes</taxon>
        <taxon>Hypocreomycetidae</taxon>
        <taxon>Hypocreales</taxon>
        <taxon>Cordycipitaceae</taxon>
        <taxon>Cordyceps</taxon>
    </lineage>
</organism>
<accession>A0A167WNC3</accession>
<dbReference type="EMBL" id="AZHB01000010">
    <property type="protein sequence ID" value="OAA64006.1"/>
    <property type="molecule type" value="Genomic_DNA"/>
</dbReference>
<proteinExistence type="predicted"/>
<dbReference type="Gene3D" id="1.25.40.20">
    <property type="entry name" value="Ankyrin repeat-containing domain"/>
    <property type="match status" value="1"/>
</dbReference>
<dbReference type="SUPFAM" id="SSF48403">
    <property type="entry name" value="Ankyrin repeat"/>
    <property type="match status" value="1"/>
</dbReference>
<name>A0A167WNC3_CORFA</name>
<evidence type="ECO:0000313" key="2">
    <source>
        <dbReference type="EMBL" id="OAA64006.1"/>
    </source>
</evidence>
<evidence type="ECO:0000256" key="1">
    <source>
        <dbReference type="SAM" id="MobiDB-lite"/>
    </source>
</evidence>
<dbReference type="AlphaFoldDB" id="A0A167WNC3"/>
<gene>
    <name evidence="2" type="ORF">ISF_04715</name>
</gene>
<feature type="region of interest" description="Disordered" evidence="1">
    <location>
        <begin position="233"/>
        <end position="278"/>
    </location>
</feature>
<keyword evidence="3" id="KW-1185">Reference proteome</keyword>
<sequence length="278" mass="31369">MWLEIAPRPPPEALNKYRRAYSQRNQEIEKGGEANTVNVFSHSIAECPDVRVSSFMLDHAFEFAVEQNKLSMVEVMLTTGKDLLRDINLIRFVKTQSMFKLLLAHGAEVCSNPAPLIHSVRNRDFEFTSLLLSSGYRPDMQLYSATETAVYWAARDDDADMLKKLAEYDGFEAAVTTWLGHEIDDECMCRYCLHELPITPVSAAAVLSRTTDCLEFLLDHNAWKHRQANGFEPYENDGSDHNVPCNMASNNLASDNNDSDNNDSDNNDSDNDDSDSND</sequence>
<dbReference type="GeneID" id="30021007"/>
<protein>
    <submittedName>
        <fullName evidence="2">AvaB protein</fullName>
    </submittedName>
</protein>
<comment type="caution">
    <text evidence="2">The sequence shown here is derived from an EMBL/GenBank/DDBJ whole genome shotgun (WGS) entry which is preliminary data.</text>
</comment>
<dbReference type="InterPro" id="IPR036770">
    <property type="entry name" value="Ankyrin_rpt-contain_sf"/>
</dbReference>
<reference evidence="2 3" key="1">
    <citation type="journal article" date="2016" name="Genome Biol. Evol.">
        <title>Divergent and convergent evolution of fungal pathogenicity.</title>
        <authorList>
            <person name="Shang Y."/>
            <person name="Xiao G."/>
            <person name="Zheng P."/>
            <person name="Cen K."/>
            <person name="Zhan S."/>
            <person name="Wang C."/>
        </authorList>
    </citation>
    <scope>NUCLEOTIDE SEQUENCE [LARGE SCALE GENOMIC DNA]</scope>
    <source>
        <strain evidence="2 3">ARSEF 2679</strain>
    </source>
</reference>
<evidence type="ECO:0000313" key="3">
    <source>
        <dbReference type="Proteomes" id="UP000076744"/>
    </source>
</evidence>
<dbReference type="Proteomes" id="UP000076744">
    <property type="component" value="Unassembled WGS sequence"/>
</dbReference>
<dbReference type="RefSeq" id="XP_018704655.1">
    <property type="nucleotide sequence ID" value="XM_018848320.1"/>
</dbReference>
<feature type="compositionally biased region" description="Acidic residues" evidence="1">
    <location>
        <begin position="257"/>
        <end position="278"/>
    </location>
</feature>